<dbReference type="Gene3D" id="1.20.5.110">
    <property type="match status" value="1"/>
</dbReference>
<dbReference type="Proteomes" id="UP000440578">
    <property type="component" value="Unassembled WGS sequence"/>
</dbReference>
<evidence type="ECO:0000256" key="4">
    <source>
        <dbReference type="ARBA" id="ARBA00022448"/>
    </source>
</evidence>
<evidence type="ECO:0000256" key="2">
    <source>
        <dbReference type="ARBA" id="ARBA00004496"/>
    </source>
</evidence>
<keyword evidence="7" id="KW-0853">WD repeat</keyword>
<dbReference type="FunFam" id="1.20.5.110:FF:000001">
    <property type="entry name" value="syntaxin-binding protein 5 isoform X1"/>
    <property type="match status" value="1"/>
</dbReference>
<evidence type="ECO:0000313" key="16">
    <source>
        <dbReference type="Proteomes" id="UP000440578"/>
    </source>
</evidence>
<keyword evidence="16" id="KW-1185">Reference proteome</keyword>
<dbReference type="PANTHER" id="PTHR10241">
    <property type="entry name" value="LETHAL 2 GIANT LARVAE PROTEIN"/>
    <property type="match status" value="1"/>
</dbReference>
<keyword evidence="11" id="KW-0472">Membrane</keyword>
<dbReference type="SUPFAM" id="SSF58038">
    <property type="entry name" value="SNARE fusion complex"/>
    <property type="match status" value="1"/>
</dbReference>
<evidence type="ECO:0000313" key="15">
    <source>
        <dbReference type="EMBL" id="KAF0307132.1"/>
    </source>
</evidence>
<keyword evidence="5" id="KW-1003">Cell membrane</keyword>
<accession>A0A6A4WXJ2</accession>
<dbReference type="AlphaFoldDB" id="A0A6A4WXJ2"/>
<keyword evidence="4" id="KW-0813">Transport</keyword>
<evidence type="ECO:0000256" key="11">
    <source>
        <dbReference type="ARBA" id="ARBA00023136"/>
    </source>
</evidence>
<evidence type="ECO:0000256" key="5">
    <source>
        <dbReference type="ARBA" id="ARBA00022475"/>
    </source>
</evidence>
<dbReference type="GO" id="GO:0019905">
    <property type="term" value="F:syntaxin binding"/>
    <property type="evidence" value="ECO:0007669"/>
    <property type="project" value="TreeGrafter"/>
</dbReference>
<evidence type="ECO:0000256" key="1">
    <source>
        <dbReference type="ARBA" id="ARBA00004202"/>
    </source>
</evidence>
<keyword evidence="8" id="KW-0677">Repeat</keyword>
<comment type="caution">
    <text evidence="15">The sequence shown here is derived from an EMBL/GenBank/DDBJ whole genome shotgun (WGS) entry which is preliminary data.</text>
</comment>
<keyword evidence="6" id="KW-0963">Cytoplasm</keyword>
<dbReference type="GO" id="GO:0006893">
    <property type="term" value="P:Golgi to plasma membrane transport"/>
    <property type="evidence" value="ECO:0007669"/>
    <property type="project" value="TreeGrafter"/>
</dbReference>
<dbReference type="GO" id="GO:0045159">
    <property type="term" value="F:myosin II binding"/>
    <property type="evidence" value="ECO:0007669"/>
    <property type="project" value="TreeGrafter"/>
</dbReference>
<proteinExistence type="inferred from homology"/>
<evidence type="ECO:0000256" key="10">
    <source>
        <dbReference type="ARBA" id="ARBA00023054"/>
    </source>
</evidence>
<dbReference type="Pfam" id="PF00957">
    <property type="entry name" value="Synaptobrevin"/>
    <property type="match status" value="1"/>
</dbReference>
<dbReference type="CDD" id="cd15873">
    <property type="entry name" value="R-SNARE_STXBP5_6"/>
    <property type="match status" value="1"/>
</dbReference>
<dbReference type="PROSITE" id="PS50892">
    <property type="entry name" value="V_SNARE"/>
    <property type="match status" value="1"/>
</dbReference>
<dbReference type="EMBL" id="VIIS01000601">
    <property type="protein sequence ID" value="KAF0307132.1"/>
    <property type="molecule type" value="Genomic_DNA"/>
</dbReference>
<name>A0A6A4WXJ2_AMPAM</name>
<evidence type="ECO:0000256" key="13">
    <source>
        <dbReference type="SAM" id="SignalP"/>
    </source>
</evidence>
<evidence type="ECO:0000256" key="12">
    <source>
        <dbReference type="PROSITE-ProRule" id="PRU00290"/>
    </source>
</evidence>
<evidence type="ECO:0000256" key="7">
    <source>
        <dbReference type="ARBA" id="ARBA00022574"/>
    </source>
</evidence>
<dbReference type="InterPro" id="IPR013905">
    <property type="entry name" value="Lgl_C_dom"/>
</dbReference>
<evidence type="ECO:0000256" key="8">
    <source>
        <dbReference type="ARBA" id="ARBA00022737"/>
    </source>
</evidence>
<dbReference type="GO" id="GO:0005096">
    <property type="term" value="F:GTPase activator activity"/>
    <property type="evidence" value="ECO:0007669"/>
    <property type="project" value="TreeGrafter"/>
</dbReference>
<evidence type="ECO:0000256" key="9">
    <source>
        <dbReference type="ARBA" id="ARBA00022927"/>
    </source>
</evidence>
<dbReference type="GO" id="GO:0031201">
    <property type="term" value="C:SNARE complex"/>
    <property type="evidence" value="ECO:0007669"/>
    <property type="project" value="TreeGrafter"/>
</dbReference>
<protein>
    <submittedName>
        <fullName evidence="15">Syntaxin-binding protein 5-like</fullName>
    </submittedName>
</protein>
<dbReference type="InterPro" id="IPR042855">
    <property type="entry name" value="V_SNARE_CC"/>
</dbReference>
<keyword evidence="13" id="KW-0732">Signal</keyword>
<evidence type="ECO:0000256" key="6">
    <source>
        <dbReference type="ARBA" id="ARBA00022490"/>
    </source>
</evidence>
<comment type="similarity">
    <text evidence="3">Belongs to the WD repeat L(2)GL family.</text>
</comment>
<evidence type="ECO:0000259" key="14">
    <source>
        <dbReference type="PROSITE" id="PS50892"/>
    </source>
</evidence>
<sequence>MIRLIGLTLFVQLDLQALQLRTPSRPTVSSCGSLSEAGGGDGQLLVLVSDKQARVLATPSHSCLCKLQITETSFVVRAEIISLKDSVCLVCYLANGRLNSYSLPSLRPLMEVEFLPLSDLRMARTFCISNHGHGLYLCSPSEIQKFTISSEFCTQLQDMVGELFLACLCVCLSDCVCDCVSVCAASTQLQDMVGELFLACDMPELPQQGFLKGLFGGGVRSLDREELFGETSGKASRSVAKLLTGPTAQAEQLQARVSSTGGDVGRARQAMIERGQKLSKLEDRTEQLMADADNFSSTAHQLMMRYKDKKWYQL</sequence>
<dbReference type="PANTHER" id="PTHR10241:SF25">
    <property type="entry name" value="TOMOSYN, ISOFORM C"/>
    <property type="match status" value="1"/>
</dbReference>
<reference evidence="15 16" key="1">
    <citation type="submission" date="2019-07" db="EMBL/GenBank/DDBJ databases">
        <title>Draft genome assembly of a fouling barnacle, Amphibalanus amphitrite (Darwin, 1854): The first reference genome for Thecostraca.</title>
        <authorList>
            <person name="Kim W."/>
        </authorList>
    </citation>
    <scope>NUCLEOTIDE SEQUENCE [LARGE SCALE GENOMIC DNA]</scope>
    <source>
        <strain evidence="15">SNU_AA5</strain>
        <tissue evidence="15">Soma without cirri and trophi</tissue>
    </source>
</reference>
<dbReference type="OrthoDB" id="19944at2759"/>
<gene>
    <name evidence="15" type="primary">Stxbp5l</name>
    <name evidence="15" type="ORF">FJT64_021479</name>
</gene>
<evidence type="ECO:0000256" key="3">
    <source>
        <dbReference type="ARBA" id="ARBA00008070"/>
    </source>
</evidence>
<dbReference type="GO" id="GO:0015031">
    <property type="term" value="P:protein transport"/>
    <property type="evidence" value="ECO:0007669"/>
    <property type="project" value="UniProtKB-KW"/>
</dbReference>
<keyword evidence="10 12" id="KW-0175">Coiled coil</keyword>
<feature type="chain" id="PRO_5025417201" evidence="13">
    <location>
        <begin position="20"/>
        <end position="314"/>
    </location>
</feature>
<organism evidence="15 16">
    <name type="scientific">Amphibalanus amphitrite</name>
    <name type="common">Striped barnacle</name>
    <name type="synonym">Balanus amphitrite</name>
    <dbReference type="NCBI Taxonomy" id="1232801"/>
    <lineage>
        <taxon>Eukaryota</taxon>
        <taxon>Metazoa</taxon>
        <taxon>Ecdysozoa</taxon>
        <taxon>Arthropoda</taxon>
        <taxon>Crustacea</taxon>
        <taxon>Multicrustacea</taxon>
        <taxon>Cirripedia</taxon>
        <taxon>Thoracica</taxon>
        <taxon>Thoracicalcarea</taxon>
        <taxon>Balanomorpha</taxon>
        <taxon>Balanoidea</taxon>
        <taxon>Balanidae</taxon>
        <taxon>Amphibalaninae</taxon>
        <taxon>Amphibalanus</taxon>
    </lineage>
</organism>
<feature type="signal peptide" evidence="13">
    <location>
        <begin position="1"/>
        <end position="19"/>
    </location>
</feature>
<dbReference type="GO" id="GO:0005886">
    <property type="term" value="C:plasma membrane"/>
    <property type="evidence" value="ECO:0007669"/>
    <property type="project" value="UniProtKB-SubCell"/>
</dbReference>
<dbReference type="Pfam" id="PF08596">
    <property type="entry name" value="Lgl_C"/>
    <property type="match status" value="1"/>
</dbReference>
<dbReference type="GO" id="GO:0006887">
    <property type="term" value="P:exocytosis"/>
    <property type="evidence" value="ECO:0007669"/>
    <property type="project" value="TreeGrafter"/>
</dbReference>
<feature type="domain" description="V-SNARE coiled-coil homology" evidence="14">
    <location>
        <begin position="249"/>
        <end position="309"/>
    </location>
</feature>
<keyword evidence="9" id="KW-0653">Protein transport</keyword>
<comment type="subcellular location">
    <subcellularLocation>
        <location evidence="1">Cell membrane</location>
        <topology evidence="1">Peripheral membrane protein</topology>
    </subcellularLocation>
    <subcellularLocation>
        <location evidence="2">Cytoplasm</location>
    </subcellularLocation>
</comment>